<evidence type="ECO:0000259" key="5">
    <source>
        <dbReference type="PROSITE" id="PS50931"/>
    </source>
</evidence>
<accession>A0ABU8VQV6</accession>
<keyword evidence="2" id="KW-0805">Transcription regulation</keyword>
<dbReference type="InterPro" id="IPR058163">
    <property type="entry name" value="LysR-type_TF_proteobact-type"/>
</dbReference>
<sequence length="295" mass="32795">MQIPPFKGLLAFDAVARLGSISKAAEELNLTVSAVSHQVSNLEAFVDRQLFDRSPRGLTLTIFGERFQRDITGALTLLASAAQNVRSGEVAEVLRIHSVPTFASLWLMPRLPSFRAKHPEIRVQLDASHGEVDFARGETDVDICYGAVRGRDLHVETLFSEEILPLISPSLKSKLNIRSPEDLVDQDLILSELTLVQWPHWFAANGVPVSPGGYSLAFDRTFMVLDAAIQGLGIALDSSKTAEVALRKGELVPVFEDRKGMHVRAHHLVFPRAHAQWDRVMKFANWLREEARKSS</sequence>
<keyword evidence="3" id="KW-0238">DNA-binding</keyword>
<dbReference type="RefSeq" id="WP_340360742.1">
    <property type="nucleotide sequence ID" value="NZ_JBBKZU010000021.1"/>
</dbReference>
<evidence type="ECO:0000313" key="7">
    <source>
        <dbReference type="Proteomes" id="UP001365846"/>
    </source>
</evidence>
<protein>
    <submittedName>
        <fullName evidence="6">LysR substrate-binding domain-containing protein</fullName>
    </submittedName>
</protein>
<reference evidence="6 7" key="1">
    <citation type="submission" date="2024-03" db="EMBL/GenBank/DDBJ databases">
        <title>Novel species of the genus Variovorax.</title>
        <authorList>
            <person name="Liu Q."/>
            <person name="Xin Y.-H."/>
        </authorList>
    </citation>
    <scope>NUCLEOTIDE SEQUENCE [LARGE SCALE GENOMIC DNA]</scope>
    <source>
        <strain evidence="6 7">KACC 18899</strain>
    </source>
</reference>
<dbReference type="Pfam" id="PF00126">
    <property type="entry name" value="HTH_1"/>
    <property type="match status" value="1"/>
</dbReference>
<dbReference type="Pfam" id="PF03466">
    <property type="entry name" value="LysR_substrate"/>
    <property type="match status" value="1"/>
</dbReference>
<dbReference type="SUPFAM" id="SSF46785">
    <property type="entry name" value="Winged helix' DNA-binding domain"/>
    <property type="match status" value="1"/>
</dbReference>
<evidence type="ECO:0000256" key="3">
    <source>
        <dbReference type="ARBA" id="ARBA00023125"/>
    </source>
</evidence>
<dbReference type="InterPro" id="IPR036390">
    <property type="entry name" value="WH_DNA-bd_sf"/>
</dbReference>
<dbReference type="InterPro" id="IPR036388">
    <property type="entry name" value="WH-like_DNA-bd_sf"/>
</dbReference>
<dbReference type="Gene3D" id="1.10.10.10">
    <property type="entry name" value="Winged helix-like DNA-binding domain superfamily/Winged helix DNA-binding domain"/>
    <property type="match status" value="1"/>
</dbReference>
<comment type="caution">
    <text evidence="6">The sequence shown here is derived from an EMBL/GenBank/DDBJ whole genome shotgun (WGS) entry which is preliminary data.</text>
</comment>
<comment type="similarity">
    <text evidence="1">Belongs to the LysR transcriptional regulatory family.</text>
</comment>
<evidence type="ECO:0000256" key="1">
    <source>
        <dbReference type="ARBA" id="ARBA00009437"/>
    </source>
</evidence>
<dbReference type="CDD" id="cd08432">
    <property type="entry name" value="PBP2_GcdR_TrpI_HvrB_AmpR_like"/>
    <property type="match status" value="1"/>
</dbReference>
<dbReference type="SUPFAM" id="SSF53850">
    <property type="entry name" value="Periplasmic binding protein-like II"/>
    <property type="match status" value="1"/>
</dbReference>
<organism evidence="6 7">
    <name type="scientific">Variovorax ureilyticus</name>
    <dbReference type="NCBI Taxonomy" id="1836198"/>
    <lineage>
        <taxon>Bacteria</taxon>
        <taxon>Pseudomonadati</taxon>
        <taxon>Pseudomonadota</taxon>
        <taxon>Betaproteobacteria</taxon>
        <taxon>Burkholderiales</taxon>
        <taxon>Comamonadaceae</taxon>
        <taxon>Variovorax</taxon>
    </lineage>
</organism>
<evidence type="ECO:0000256" key="4">
    <source>
        <dbReference type="ARBA" id="ARBA00023163"/>
    </source>
</evidence>
<keyword evidence="4" id="KW-0804">Transcription</keyword>
<dbReference type="PANTHER" id="PTHR30537:SF58">
    <property type="entry name" value="HTH-TYPE TRANSCRIPTIONAL REGULATOR PERR"/>
    <property type="match status" value="1"/>
</dbReference>
<keyword evidence="7" id="KW-1185">Reference proteome</keyword>
<dbReference type="InterPro" id="IPR000847">
    <property type="entry name" value="LysR_HTH_N"/>
</dbReference>
<evidence type="ECO:0000256" key="2">
    <source>
        <dbReference type="ARBA" id="ARBA00023015"/>
    </source>
</evidence>
<dbReference type="PANTHER" id="PTHR30537">
    <property type="entry name" value="HTH-TYPE TRANSCRIPTIONAL REGULATOR"/>
    <property type="match status" value="1"/>
</dbReference>
<dbReference type="PROSITE" id="PS50931">
    <property type="entry name" value="HTH_LYSR"/>
    <property type="match status" value="1"/>
</dbReference>
<name>A0ABU8VQV6_9BURK</name>
<proteinExistence type="inferred from homology"/>
<gene>
    <name evidence="6" type="ORF">WKW77_31050</name>
</gene>
<dbReference type="Proteomes" id="UP001365846">
    <property type="component" value="Unassembled WGS sequence"/>
</dbReference>
<dbReference type="EMBL" id="JBBKZU010000021">
    <property type="protein sequence ID" value="MEJ8815537.1"/>
    <property type="molecule type" value="Genomic_DNA"/>
</dbReference>
<feature type="domain" description="HTH lysR-type" evidence="5">
    <location>
        <begin position="4"/>
        <end position="61"/>
    </location>
</feature>
<dbReference type="Gene3D" id="3.40.190.10">
    <property type="entry name" value="Periplasmic binding protein-like II"/>
    <property type="match status" value="2"/>
</dbReference>
<dbReference type="InterPro" id="IPR005119">
    <property type="entry name" value="LysR_subst-bd"/>
</dbReference>
<evidence type="ECO:0000313" key="6">
    <source>
        <dbReference type="EMBL" id="MEJ8815537.1"/>
    </source>
</evidence>